<dbReference type="Proteomes" id="UP001159363">
    <property type="component" value="Chromosome 1"/>
</dbReference>
<dbReference type="EMBL" id="JARBHB010000001">
    <property type="protein sequence ID" value="KAJ8895693.1"/>
    <property type="molecule type" value="Genomic_DNA"/>
</dbReference>
<keyword evidence="3" id="KW-1185">Reference proteome</keyword>
<gene>
    <name evidence="2" type="ORF">PR048_001029</name>
</gene>
<feature type="domain" description="Reverse transcriptase Ty1/copia-type" evidence="1">
    <location>
        <begin position="387"/>
        <end position="475"/>
    </location>
</feature>
<comment type="caution">
    <text evidence="2">The sequence shown here is derived from an EMBL/GenBank/DDBJ whole genome shotgun (WGS) entry which is preliminary data.</text>
</comment>
<name>A0ABQ9IG78_9NEOP</name>
<accession>A0ABQ9IG78</accession>
<evidence type="ECO:0000259" key="1">
    <source>
        <dbReference type="Pfam" id="PF07727"/>
    </source>
</evidence>
<reference evidence="2 3" key="1">
    <citation type="submission" date="2023-02" db="EMBL/GenBank/DDBJ databases">
        <title>LHISI_Scaffold_Assembly.</title>
        <authorList>
            <person name="Stuart O.P."/>
            <person name="Cleave R."/>
            <person name="Magrath M.J.L."/>
            <person name="Mikheyev A.S."/>
        </authorList>
    </citation>
    <scope>NUCLEOTIDE SEQUENCE [LARGE SCALE GENOMIC DNA]</scope>
    <source>
        <strain evidence="2">Daus_M_001</strain>
        <tissue evidence="2">Leg muscle</tissue>
    </source>
</reference>
<organism evidence="2 3">
    <name type="scientific">Dryococelus australis</name>
    <dbReference type="NCBI Taxonomy" id="614101"/>
    <lineage>
        <taxon>Eukaryota</taxon>
        <taxon>Metazoa</taxon>
        <taxon>Ecdysozoa</taxon>
        <taxon>Arthropoda</taxon>
        <taxon>Hexapoda</taxon>
        <taxon>Insecta</taxon>
        <taxon>Pterygota</taxon>
        <taxon>Neoptera</taxon>
        <taxon>Polyneoptera</taxon>
        <taxon>Phasmatodea</taxon>
        <taxon>Verophasmatodea</taxon>
        <taxon>Anareolatae</taxon>
        <taxon>Phasmatidae</taxon>
        <taxon>Eurycanthinae</taxon>
        <taxon>Dryococelus</taxon>
    </lineage>
</organism>
<dbReference type="CDD" id="cd09272">
    <property type="entry name" value="RNase_HI_RT_Ty1"/>
    <property type="match status" value="1"/>
</dbReference>
<sequence length="556" mass="62950">MKRTSQKTKKKKEFLKKDAKVKSVIVQCLLDMQDYWHNKQRTGKPIGTERKPFKRIETPGGPRAHQANILFTAFSCEVMSKDNIFILNLGATNHLVVIKTTNGGEMIAISAEKFMGDYGSGTICFEALIVPGLKNNLTVVFSEEKVTKGKMFLLSVKKDKSDKGKNVSVECEKGHFNLFLLKLNPLTENVHSALKLNRSPTSTLQNRTPASVWFDENDLSKLRVFGSQAYMLKLPRESKLEPCAKSMIMVRYSGGGYHPWDALKDKIPQTKKRTKEANQIEPSRSLLIYKNMNLYMAYCLCAGEPQDYDDAIKLGNGWEEAIESEIKALELHQTWTPTVLHPGEQAIETKWIFKTKKARLLTKGFQEEPANHVYTSVARLPTIRLLNEPGKVLKLKCLYDLCTAPKKLNERFHNFMETHGMTRSASDFCLYSGENVWLIIWVDDMLVTEEKTQVKNLIRLLKSEFKAKDLGILSDLIEKVSRCILLHGQNTFSWGSRKQGTVAVSTEKAEYIAFTTAACDLVYLWGVLQDFQSATSTTVLLTDNLSAIDMAESFEN</sequence>
<dbReference type="Pfam" id="PF07727">
    <property type="entry name" value="RVT_2"/>
    <property type="match status" value="1"/>
</dbReference>
<evidence type="ECO:0000313" key="3">
    <source>
        <dbReference type="Proteomes" id="UP001159363"/>
    </source>
</evidence>
<dbReference type="InterPro" id="IPR013103">
    <property type="entry name" value="RVT_2"/>
</dbReference>
<feature type="non-terminal residue" evidence="2">
    <location>
        <position position="556"/>
    </location>
</feature>
<evidence type="ECO:0000313" key="2">
    <source>
        <dbReference type="EMBL" id="KAJ8895693.1"/>
    </source>
</evidence>
<protein>
    <recommendedName>
        <fullName evidence="1">Reverse transcriptase Ty1/copia-type domain-containing protein</fullName>
    </recommendedName>
</protein>
<proteinExistence type="predicted"/>